<dbReference type="EMBL" id="SRYA01000032">
    <property type="protein sequence ID" value="TGY95226.1"/>
    <property type="molecule type" value="Genomic_DNA"/>
</dbReference>
<protein>
    <submittedName>
        <fullName evidence="1">Alpha/beta hydrolase</fullName>
    </submittedName>
</protein>
<comment type="caution">
    <text evidence="1">The sequence shown here is derived from an EMBL/GenBank/DDBJ whole genome shotgun (WGS) entry which is preliminary data.</text>
</comment>
<dbReference type="Proteomes" id="UP000304953">
    <property type="component" value="Unassembled WGS sequence"/>
</dbReference>
<keyword evidence="1" id="KW-0378">Hydrolase</keyword>
<name>A0AC61RUA0_9FIRM</name>
<reference evidence="1" key="1">
    <citation type="submission" date="2019-04" db="EMBL/GenBank/DDBJ databases">
        <title>Microbes associate with the intestines of laboratory mice.</title>
        <authorList>
            <person name="Navarre W."/>
            <person name="Wong E."/>
            <person name="Huang K."/>
            <person name="Tropini C."/>
            <person name="Ng K."/>
            <person name="Yu B."/>
        </authorList>
    </citation>
    <scope>NUCLEOTIDE SEQUENCE</scope>
    <source>
        <strain evidence="1">NM01_1-7b</strain>
    </source>
</reference>
<organism evidence="1 2">
    <name type="scientific">Petralouisia muris</name>
    <dbReference type="NCBI Taxonomy" id="3032872"/>
    <lineage>
        <taxon>Bacteria</taxon>
        <taxon>Bacillati</taxon>
        <taxon>Bacillota</taxon>
        <taxon>Clostridia</taxon>
        <taxon>Lachnospirales</taxon>
        <taxon>Lachnospiraceae</taxon>
        <taxon>Petralouisia</taxon>
    </lineage>
</organism>
<keyword evidence="2" id="KW-1185">Reference proteome</keyword>
<accession>A0AC61RUA0</accession>
<evidence type="ECO:0000313" key="1">
    <source>
        <dbReference type="EMBL" id="TGY95226.1"/>
    </source>
</evidence>
<gene>
    <name evidence="1" type="ORF">E5329_15725</name>
</gene>
<proteinExistence type="predicted"/>
<sequence length="320" mass="35546">MMKKVLKIVGIVILGMIILIVLVVGFLLMKNYIDSQKPWLAKDYYTQFQSDSELEKKYAGLGDYEVSVMAVKSEDKSIGNIRIWYPSEMENRYPLIVVVNGSNTAALNYEPYFERLASWGFVVVGSDDRQAGTGISTSLTLDYMLEQNQNSDSLFYEKIDVQNIGIAGYSQGGVGAVRAVTEFENSGLYKTIFTGSAAHSYLAQMWGGYDASKVSIPWFMTAAAGTSDDTSATDAATEWLGVAPLSSLIENYNAMPDNVFKLRARVEGAEHEEMQMKTDGYMTAWMLYQLQGDEEAGKALIGEDAEILSNSNWQDIEKNR</sequence>
<evidence type="ECO:0000313" key="2">
    <source>
        <dbReference type="Proteomes" id="UP000304953"/>
    </source>
</evidence>